<dbReference type="PANTHER" id="PTHR39963:SF1">
    <property type="entry name" value="MNMC-LIKE METHYLTRANSFERASE DOMAIN-CONTAINING PROTEIN"/>
    <property type="match status" value="1"/>
</dbReference>
<accession>A0A328C892</accession>
<feature type="domain" description="MnmC-like methyltransferase" evidence="1">
    <location>
        <begin position="140"/>
        <end position="232"/>
    </location>
</feature>
<dbReference type="OrthoDB" id="9786494at2"/>
<dbReference type="Proteomes" id="UP000249169">
    <property type="component" value="Unassembled WGS sequence"/>
</dbReference>
<dbReference type="AlphaFoldDB" id="A0A328C892"/>
<dbReference type="InterPro" id="IPR029063">
    <property type="entry name" value="SAM-dependent_MTases_sf"/>
</dbReference>
<dbReference type="InterPro" id="IPR047785">
    <property type="entry name" value="tRNA_MNMC2"/>
</dbReference>
<proteinExistence type="predicted"/>
<dbReference type="PANTHER" id="PTHR39963">
    <property type="entry name" value="SLL0983 PROTEIN"/>
    <property type="match status" value="1"/>
</dbReference>
<dbReference type="EMBL" id="QHKO01000003">
    <property type="protein sequence ID" value="RAL22824.1"/>
    <property type="molecule type" value="Genomic_DNA"/>
</dbReference>
<dbReference type="RefSeq" id="WP_111729352.1">
    <property type="nucleotide sequence ID" value="NZ_QHKO01000003.1"/>
</dbReference>
<dbReference type="SUPFAM" id="SSF53335">
    <property type="entry name" value="S-adenosyl-L-methionine-dependent methyltransferases"/>
    <property type="match status" value="1"/>
</dbReference>
<evidence type="ECO:0000313" key="3">
    <source>
        <dbReference type="Proteomes" id="UP000249169"/>
    </source>
</evidence>
<dbReference type="Pfam" id="PF05430">
    <property type="entry name" value="Methyltransf_30"/>
    <property type="match status" value="1"/>
</dbReference>
<dbReference type="NCBIfam" id="NF033855">
    <property type="entry name" value="tRNA_MNMC2"/>
    <property type="match status" value="1"/>
</dbReference>
<evidence type="ECO:0000259" key="1">
    <source>
        <dbReference type="Pfam" id="PF05430"/>
    </source>
</evidence>
<gene>
    <name evidence="2" type="ORF">DL240_07990</name>
</gene>
<keyword evidence="3" id="KW-1185">Reference proteome</keyword>
<dbReference type="InterPro" id="IPR008471">
    <property type="entry name" value="MnmC-like_methylTransf"/>
</dbReference>
<sequence length="247" mass="26519">MTSKGCDEGGLQGVVPFETSDGSLTLYDQERDVHYRSRHGAVSESRHVFLEGSGLVSRPGEWRVLELGFGAAVNLTQCVQAFRQSPRATRLIYHTVDWRPVSAEHLAFHEGEGGELARAVADAAQACAGEAVRALSEDGAIEVVLHAAPWQQVRLPEGFCVDAVFHDPFAKEVNPEAWSPACFAWSLRASSPDARLATYSAATAVRQAMVEAGWVVARARGPGRKREMTVAAPAAPGLGELKIWGGA</sequence>
<protein>
    <recommendedName>
        <fullName evidence="1">MnmC-like methyltransferase domain-containing protein</fullName>
    </recommendedName>
</protein>
<organism evidence="2 3">
    <name type="scientific">Lujinxingia litoralis</name>
    <dbReference type="NCBI Taxonomy" id="2211119"/>
    <lineage>
        <taxon>Bacteria</taxon>
        <taxon>Deltaproteobacteria</taxon>
        <taxon>Bradymonadales</taxon>
        <taxon>Lujinxingiaceae</taxon>
        <taxon>Lujinxingia</taxon>
    </lineage>
</organism>
<reference evidence="2 3" key="1">
    <citation type="submission" date="2018-05" db="EMBL/GenBank/DDBJ databases">
        <title>Lujinxingia marina gen. nov. sp. nov., a new facultative anaerobic member of the class Deltaproteobacteria, and proposal of Lujinxingaceae fam. nov.</title>
        <authorList>
            <person name="Li C.-M."/>
        </authorList>
    </citation>
    <scope>NUCLEOTIDE SEQUENCE [LARGE SCALE GENOMIC DNA]</scope>
    <source>
        <strain evidence="2 3">B210</strain>
    </source>
</reference>
<dbReference type="GO" id="GO:0004808">
    <property type="term" value="F:tRNA (5-methylaminomethyl-2-thiouridylate)(34)-methyltransferase activity"/>
    <property type="evidence" value="ECO:0007669"/>
    <property type="project" value="InterPro"/>
</dbReference>
<dbReference type="Gene3D" id="3.40.50.150">
    <property type="entry name" value="Vaccinia Virus protein VP39"/>
    <property type="match status" value="1"/>
</dbReference>
<dbReference type="GO" id="GO:0016645">
    <property type="term" value="F:oxidoreductase activity, acting on the CH-NH group of donors"/>
    <property type="evidence" value="ECO:0007669"/>
    <property type="project" value="InterPro"/>
</dbReference>
<evidence type="ECO:0000313" key="2">
    <source>
        <dbReference type="EMBL" id="RAL22824.1"/>
    </source>
</evidence>
<comment type="caution">
    <text evidence="2">The sequence shown here is derived from an EMBL/GenBank/DDBJ whole genome shotgun (WGS) entry which is preliminary data.</text>
</comment>
<name>A0A328C892_9DELT</name>